<evidence type="ECO:0000256" key="8">
    <source>
        <dbReference type="ARBA" id="ARBA00022888"/>
    </source>
</evidence>
<dbReference type="SUPFAM" id="SSF52402">
    <property type="entry name" value="Adenine nucleotide alpha hydrolases-like"/>
    <property type="match status" value="1"/>
</dbReference>
<dbReference type="Gene3D" id="3.60.20.10">
    <property type="entry name" value="Glutamine Phosphoribosylpyrophosphate, subunit 1, domain 1"/>
    <property type="match status" value="1"/>
</dbReference>
<dbReference type="GO" id="GO:0004066">
    <property type="term" value="F:asparagine synthase (glutamine-hydrolyzing) activity"/>
    <property type="evidence" value="ECO:0007669"/>
    <property type="project" value="UniProtKB-EC"/>
</dbReference>
<feature type="active site" description="For GATase activity" evidence="11">
    <location>
        <position position="2"/>
    </location>
</feature>
<dbReference type="PANTHER" id="PTHR11772">
    <property type="entry name" value="ASPARAGINE SYNTHETASE"/>
    <property type="match status" value="1"/>
</dbReference>
<keyword evidence="9 11" id="KW-0315">Glutamine amidotransferase</keyword>
<evidence type="ECO:0000256" key="3">
    <source>
        <dbReference type="ARBA" id="ARBA00012737"/>
    </source>
</evidence>
<dbReference type="AlphaFoldDB" id="U2J8N6"/>
<evidence type="ECO:0000313" key="16">
    <source>
        <dbReference type="Proteomes" id="UP000016584"/>
    </source>
</evidence>
<reference evidence="15 16" key="1">
    <citation type="journal article" date="2013" name="Genome Announc.">
        <title>The Draft Genome Sequence of Sphingomonas paucimobilis Strain HER1398 (Proteobacteria), Host to the Giant PAU Phage, Indicates That It Is a Member of the Genus Sphingobacterium (Bacteroidetes).</title>
        <authorList>
            <person name="White R.A.III."/>
            <person name="Suttle C.A."/>
        </authorList>
    </citation>
    <scope>NUCLEOTIDE SEQUENCE [LARGE SCALE GENOMIC DNA]</scope>
    <source>
        <strain evidence="15 16">HER1398</strain>
    </source>
</reference>
<dbReference type="GO" id="GO:0005524">
    <property type="term" value="F:ATP binding"/>
    <property type="evidence" value="ECO:0007669"/>
    <property type="project" value="UniProtKB-KW"/>
</dbReference>
<dbReference type="GO" id="GO:0006529">
    <property type="term" value="P:asparagine biosynthetic process"/>
    <property type="evidence" value="ECO:0007669"/>
    <property type="project" value="UniProtKB-KW"/>
</dbReference>
<dbReference type="CDD" id="cd01991">
    <property type="entry name" value="Asn_synthase_B_C"/>
    <property type="match status" value="1"/>
</dbReference>
<comment type="similarity">
    <text evidence="2">Belongs to the asparagine synthetase family.</text>
</comment>
<dbReference type="Proteomes" id="UP000016584">
    <property type="component" value="Unassembled WGS sequence"/>
</dbReference>
<dbReference type="PATRIC" id="fig|1346330.5.peg.2354"/>
<dbReference type="Gene3D" id="3.40.50.620">
    <property type="entry name" value="HUPs"/>
    <property type="match status" value="1"/>
</dbReference>
<dbReference type="InterPro" id="IPR033738">
    <property type="entry name" value="AsnB_N"/>
</dbReference>
<evidence type="ECO:0000256" key="1">
    <source>
        <dbReference type="ARBA" id="ARBA00005187"/>
    </source>
</evidence>
<dbReference type="PANTHER" id="PTHR11772:SF2">
    <property type="entry name" value="ASPARAGINE SYNTHETASE [GLUTAMINE-HYDROLYZING]"/>
    <property type="match status" value="1"/>
</dbReference>
<feature type="binding site" evidence="12">
    <location>
        <position position="267"/>
    </location>
    <ligand>
        <name>ATP</name>
        <dbReference type="ChEBI" id="CHEBI:30616"/>
    </ligand>
</feature>
<comment type="catalytic activity">
    <reaction evidence="10">
        <text>L-aspartate + L-glutamine + ATP + H2O = L-asparagine + L-glutamate + AMP + diphosphate + H(+)</text>
        <dbReference type="Rhea" id="RHEA:12228"/>
        <dbReference type="ChEBI" id="CHEBI:15377"/>
        <dbReference type="ChEBI" id="CHEBI:15378"/>
        <dbReference type="ChEBI" id="CHEBI:29985"/>
        <dbReference type="ChEBI" id="CHEBI:29991"/>
        <dbReference type="ChEBI" id="CHEBI:30616"/>
        <dbReference type="ChEBI" id="CHEBI:33019"/>
        <dbReference type="ChEBI" id="CHEBI:58048"/>
        <dbReference type="ChEBI" id="CHEBI:58359"/>
        <dbReference type="ChEBI" id="CHEBI:456215"/>
        <dbReference type="EC" id="6.3.5.4"/>
    </reaction>
</comment>
<dbReference type="NCBIfam" id="TIGR01536">
    <property type="entry name" value="asn_synth_AEB"/>
    <property type="match status" value="1"/>
</dbReference>
<dbReference type="InterPro" id="IPR050795">
    <property type="entry name" value="Asn_Synthetase"/>
</dbReference>
<evidence type="ECO:0000259" key="14">
    <source>
        <dbReference type="PROSITE" id="PS51278"/>
    </source>
</evidence>
<comment type="pathway">
    <text evidence="1">Amino-acid biosynthesis; L-asparagine biosynthesis; L-asparagine from L-aspartate (L-Gln route): step 1/1.</text>
</comment>
<feature type="binding site" evidence="12">
    <location>
        <position position="98"/>
    </location>
    <ligand>
        <name>L-glutamine</name>
        <dbReference type="ChEBI" id="CHEBI:58359"/>
    </ligand>
</feature>
<name>U2J8N6_9SPHI</name>
<dbReference type="RefSeq" id="WP_021070516.1">
    <property type="nucleotide sequence ID" value="NZ_ATDL01000015.1"/>
</dbReference>
<dbReference type="InterPro" id="IPR029055">
    <property type="entry name" value="Ntn_hydrolases_N"/>
</dbReference>
<dbReference type="CDD" id="cd00712">
    <property type="entry name" value="AsnB"/>
    <property type="match status" value="1"/>
</dbReference>
<evidence type="ECO:0000256" key="5">
    <source>
        <dbReference type="ARBA" id="ARBA00022605"/>
    </source>
</evidence>
<feature type="site" description="Important for beta-aspartyl-AMP intermediate formation" evidence="13">
    <location>
        <position position="343"/>
    </location>
</feature>
<feature type="binding site" evidence="12">
    <location>
        <position position="230"/>
    </location>
    <ligand>
        <name>ATP</name>
        <dbReference type="ChEBI" id="CHEBI:30616"/>
    </ligand>
</feature>
<dbReference type="InterPro" id="IPR014729">
    <property type="entry name" value="Rossmann-like_a/b/a_fold"/>
</dbReference>
<gene>
    <name evidence="15" type="ORF">M472_09595</name>
</gene>
<dbReference type="InterPro" id="IPR006426">
    <property type="entry name" value="Asn_synth_AEB"/>
</dbReference>
<dbReference type="SUPFAM" id="SSF56235">
    <property type="entry name" value="N-terminal nucleophile aminohydrolases (Ntn hydrolases)"/>
    <property type="match status" value="1"/>
</dbReference>
<dbReference type="InterPro" id="IPR001962">
    <property type="entry name" value="Asn_synthase"/>
</dbReference>
<evidence type="ECO:0000256" key="12">
    <source>
        <dbReference type="PIRSR" id="PIRSR001589-2"/>
    </source>
</evidence>
<evidence type="ECO:0000256" key="9">
    <source>
        <dbReference type="ARBA" id="ARBA00022962"/>
    </source>
</evidence>
<protein>
    <recommendedName>
        <fullName evidence="3">asparagine synthase (glutamine-hydrolyzing)</fullName>
        <ecNumber evidence="3">6.3.5.4</ecNumber>
    </recommendedName>
</protein>
<dbReference type="OrthoDB" id="9763290at2"/>
<dbReference type="Pfam" id="PF00733">
    <property type="entry name" value="Asn_synthase"/>
    <property type="match status" value="1"/>
</dbReference>
<dbReference type="PIRSF" id="PIRSF001589">
    <property type="entry name" value="Asn_synthetase_glu-h"/>
    <property type="match status" value="1"/>
</dbReference>
<keyword evidence="4" id="KW-0436">Ligase</keyword>
<accession>U2J8N6</accession>
<dbReference type="EC" id="6.3.5.4" evidence="3"/>
<keyword evidence="5 11" id="KW-0028">Amino-acid biosynthesis</keyword>
<keyword evidence="7 12" id="KW-0067">ATP-binding</keyword>
<dbReference type="InterPro" id="IPR017932">
    <property type="entry name" value="GATase_2_dom"/>
</dbReference>
<organism evidence="15 16">
    <name type="scientific">Sphingobacterium paucimobilis HER1398</name>
    <dbReference type="NCBI Taxonomy" id="1346330"/>
    <lineage>
        <taxon>Bacteria</taxon>
        <taxon>Pseudomonadati</taxon>
        <taxon>Bacteroidota</taxon>
        <taxon>Sphingobacteriia</taxon>
        <taxon>Sphingobacteriales</taxon>
        <taxon>Sphingobacteriaceae</taxon>
        <taxon>Sphingobacterium</taxon>
    </lineage>
</organism>
<evidence type="ECO:0000313" key="15">
    <source>
        <dbReference type="EMBL" id="ERJ59023.1"/>
    </source>
</evidence>
<dbReference type="eggNOG" id="COG0367">
    <property type="taxonomic scope" value="Bacteria"/>
</dbReference>
<comment type="caution">
    <text evidence="15">The sequence shown here is derived from an EMBL/GenBank/DDBJ whole genome shotgun (WGS) entry which is preliminary data.</text>
</comment>
<evidence type="ECO:0000256" key="7">
    <source>
        <dbReference type="ARBA" id="ARBA00022840"/>
    </source>
</evidence>
<evidence type="ECO:0000256" key="11">
    <source>
        <dbReference type="PIRSR" id="PIRSR001589-1"/>
    </source>
</evidence>
<keyword evidence="16" id="KW-1185">Reference proteome</keyword>
<evidence type="ECO:0000256" key="4">
    <source>
        <dbReference type="ARBA" id="ARBA00022598"/>
    </source>
</evidence>
<evidence type="ECO:0000256" key="2">
    <source>
        <dbReference type="ARBA" id="ARBA00005752"/>
    </source>
</evidence>
<proteinExistence type="inferred from homology"/>
<evidence type="ECO:0000256" key="6">
    <source>
        <dbReference type="ARBA" id="ARBA00022741"/>
    </source>
</evidence>
<dbReference type="FunFam" id="3.40.50.620:FF:000031">
    <property type="entry name" value="Asparagine synthase B"/>
    <property type="match status" value="1"/>
</dbReference>
<dbReference type="Pfam" id="PF13537">
    <property type="entry name" value="GATase_7"/>
    <property type="match status" value="1"/>
</dbReference>
<feature type="domain" description="Glutamine amidotransferase type-2" evidence="14">
    <location>
        <begin position="2"/>
        <end position="185"/>
    </location>
</feature>
<sequence>MCGIAGIFMPKEAAAVLRVKVLEMSRRIRHRGPDSSGIHSSSRVHLVHERLAIMDLEQGQQPIYSPDGAVVLIVNGEIYNFRELKAEVEDYPFTSTSDSEILMALYLKYGVSFLDRLNGMFGLAIFDGRDDSFLIARDHLGIIPLYYGSDDLGQVFVGSELKCLEGFCKQIAQFPPGHYLYSKMSLHPERYYHRHWSTVPGTSKDITEIRSALEAAVERQLVADVPYAVLLSGGLDSSVIAAIVKRILDRRQEGTTASPVVLDSFAIGLKGSPDLEAARKAAEFIGTRHHEIHFTIQEGLDALRDVIYHLETYDVTTVRAATPMFLLARAIRARGFKMVLSGEGSDELFGGYLYFHKAPNARAFHEETVRKLSKLYQYDCLRANKALCAWGVEGRVPFLDKEFVDTAMEFDPEQKMIKDGRMEKWALRQAFAGYLPDTILWRQKEQFSDGVGYSWIDSLKAMVEKEVSDVNFNYAAVNFPVQPPRTKEEYYYRSIFESYYASSAAVLTVPSAKSVACSTSEALVWDTSFEMMDEPSGRSISDIHLEAYTTI</sequence>
<dbReference type="NCBIfam" id="NF006949">
    <property type="entry name" value="PRK09431.1"/>
    <property type="match status" value="1"/>
</dbReference>
<dbReference type="STRING" id="1346330.M472_09595"/>
<evidence type="ECO:0000256" key="10">
    <source>
        <dbReference type="ARBA" id="ARBA00048741"/>
    </source>
</evidence>
<keyword evidence="8 11" id="KW-0061">Asparagine biosynthesis</keyword>
<evidence type="ECO:0000256" key="13">
    <source>
        <dbReference type="PIRSR" id="PIRSR001589-3"/>
    </source>
</evidence>
<feature type="binding site" evidence="12">
    <location>
        <begin position="341"/>
        <end position="342"/>
    </location>
    <ligand>
        <name>ATP</name>
        <dbReference type="ChEBI" id="CHEBI:30616"/>
    </ligand>
</feature>
<keyword evidence="6 12" id="KW-0547">Nucleotide-binding</keyword>
<dbReference type="PROSITE" id="PS51278">
    <property type="entry name" value="GATASE_TYPE_2"/>
    <property type="match status" value="1"/>
</dbReference>
<dbReference type="EMBL" id="ATDL01000015">
    <property type="protein sequence ID" value="ERJ59023.1"/>
    <property type="molecule type" value="Genomic_DNA"/>
</dbReference>